<dbReference type="GO" id="GO:0046872">
    <property type="term" value="F:metal ion binding"/>
    <property type="evidence" value="ECO:0007669"/>
    <property type="project" value="UniProtKB-KW"/>
</dbReference>
<dbReference type="GO" id="GO:0016791">
    <property type="term" value="F:phosphatase activity"/>
    <property type="evidence" value="ECO:0007669"/>
    <property type="project" value="InterPro"/>
</dbReference>
<dbReference type="Proteomes" id="UP000886335">
    <property type="component" value="Unassembled WGS sequence"/>
</dbReference>
<keyword evidence="1" id="KW-0479">Metal-binding</keyword>
<evidence type="ECO:0000256" key="1">
    <source>
        <dbReference type="PIRSR" id="PIRSR601952-2"/>
    </source>
</evidence>
<gene>
    <name evidence="2" type="ORF">ENN50_07570</name>
</gene>
<dbReference type="EMBL" id="DSBW01000165">
    <property type="protein sequence ID" value="HED31524.1"/>
    <property type="molecule type" value="Genomic_DNA"/>
</dbReference>
<dbReference type="InterPro" id="IPR001952">
    <property type="entry name" value="Alkaline_phosphatase"/>
</dbReference>
<name>A0A831WVU8_PROAE</name>
<accession>A0A831WVU8</accession>
<organism evidence="2">
    <name type="scientific">Prosthecochloris aestuarii</name>
    <dbReference type="NCBI Taxonomy" id="1102"/>
    <lineage>
        <taxon>Bacteria</taxon>
        <taxon>Pseudomonadati</taxon>
        <taxon>Chlorobiota</taxon>
        <taxon>Chlorobiia</taxon>
        <taxon>Chlorobiales</taxon>
        <taxon>Chlorobiaceae</taxon>
        <taxon>Prosthecochloris</taxon>
    </lineage>
</organism>
<dbReference type="AlphaFoldDB" id="A0A831WVU8"/>
<sequence length="91" mass="9999">MLTAADSLRLEAAYREEQGKPDEGYRDGDTSFGREALLLLQRKAGISWGTRHHTAVDVPVFASGPGAELFSGRYATSELPLKIMKLCGWDD</sequence>
<feature type="binding site" evidence="1">
    <location>
        <position position="53"/>
    </location>
    <ligand>
        <name>Zn(2+)</name>
        <dbReference type="ChEBI" id="CHEBI:29105"/>
        <label>2</label>
    </ligand>
</feature>
<dbReference type="InterPro" id="IPR017850">
    <property type="entry name" value="Alkaline_phosphatase_core_sf"/>
</dbReference>
<reference evidence="2" key="1">
    <citation type="journal article" date="2020" name="mSystems">
        <title>Genome- and Community-Level Interaction Insights into Carbon Utilization and Element Cycling Functions of Hydrothermarchaeota in Hydrothermal Sediment.</title>
        <authorList>
            <person name="Zhou Z."/>
            <person name="Liu Y."/>
            <person name="Xu W."/>
            <person name="Pan J."/>
            <person name="Luo Z.H."/>
            <person name="Li M."/>
        </authorList>
    </citation>
    <scope>NUCLEOTIDE SEQUENCE [LARGE SCALE GENOMIC DNA]</scope>
    <source>
        <strain evidence="2">SpSt-1181</strain>
    </source>
</reference>
<comment type="caution">
    <text evidence="2">The sequence shown here is derived from an EMBL/GenBank/DDBJ whole genome shotgun (WGS) entry which is preliminary data.</text>
</comment>
<keyword evidence="1" id="KW-0862">Zinc</keyword>
<evidence type="ECO:0000313" key="2">
    <source>
        <dbReference type="EMBL" id="HED31524.1"/>
    </source>
</evidence>
<evidence type="ECO:0008006" key="3">
    <source>
        <dbReference type="Google" id="ProtNLM"/>
    </source>
</evidence>
<dbReference type="SUPFAM" id="SSF53649">
    <property type="entry name" value="Alkaline phosphatase-like"/>
    <property type="match status" value="1"/>
</dbReference>
<proteinExistence type="predicted"/>
<dbReference type="Gene3D" id="3.40.720.10">
    <property type="entry name" value="Alkaline Phosphatase, subunit A"/>
    <property type="match status" value="1"/>
</dbReference>
<dbReference type="Pfam" id="PF00245">
    <property type="entry name" value="Alk_phosphatase"/>
    <property type="match status" value="1"/>
</dbReference>
<protein>
    <recommendedName>
        <fullName evidence="3">Alkaline phosphatase</fullName>
    </recommendedName>
</protein>
<comment type="cofactor">
    <cofactor evidence="1">
        <name>Zn(2+)</name>
        <dbReference type="ChEBI" id="CHEBI:29105"/>
    </cofactor>
    <text evidence="1">Binds 2 Zn(2+) ions.</text>
</comment>